<protein>
    <submittedName>
        <fullName evidence="1">DNA polymerase III subunit gamma/tau</fullName>
        <ecNumber evidence="1">2.7.7.7</ecNumber>
    </submittedName>
</protein>
<keyword evidence="1" id="KW-0808">Transferase</keyword>
<reference evidence="1" key="1">
    <citation type="submission" date="2019-04" db="EMBL/GenBank/DDBJ databases">
        <title>Microbes associate with the intestines of laboratory mice.</title>
        <authorList>
            <person name="Navarre W."/>
            <person name="Wong E."/>
            <person name="Huang K."/>
            <person name="Tropini C."/>
            <person name="Ng K."/>
            <person name="Yu B."/>
        </authorList>
    </citation>
    <scope>NUCLEOTIDE SEQUENCE</scope>
    <source>
        <strain evidence="1">NM09_H32</strain>
    </source>
</reference>
<evidence type="ECO:0000313" key="2">
    <source>
        <dbReference type="Proteomes" id="UP000308836"/>
    </source>
</evidence>
<accession>A0AC61R8D3</accession>
<dbReference type="Proteomes" id="UP000308836">
    <property type="component" value="Unassembled WGS sequence"/>
</dbReference>
<organism evidence="1 2">
    <name type="scientific">Dubosiella muris</name>
    <dbReference type="NCBI Taxonomy" id="3038133"/>
    <lineage>
        <taxon>Bacteria</taxon>
        <taxon>Bacillati</taxon>
        <taxon>Bacillota</taxon>
        <taxon>Erysipelotrichia</taxon>
        <taxon>Erysipelotrichales</taxon>
        <taxon>Erysipelotrichaceae</taxon>
        <taxon>Dubosiella</taxon>
    </lineage>
</organism>
<sequence length="586" mass="66458">MAYQALYRKYRPSNFEEVVGQRQIIQTLKNAVLHNRISHAYLFCGPRGTGKTSIAKIFARMLNCTDPQNAPCNQCPNCKMALSNSHPDIIEIDAASNNGVDEVRNLIERVKYAPMEGKYKVYIIDEVHMMTTGAFNALLKTIEEPPEHVIFIFATTEPNKVIPTIISRCQRFDFSKVAIKDIVSRLTTVCQEEGIDASLPALSLIAELSDGGMRDSLSILDQCVAYCDKHIELDDVREVYGVVTKQDIGRLLMDLSERKVEDVIEFLHGIDEDGFDLKRFTADAIRLLKDSVILEYSANSTLVDESTKEVVHESMKNIPLSGRIALMNLLMDTYSKFSYASRILDYIEGAFLQFLSNSYSDASASNSENIPVSEVKKYDFSKNEPSEQSEIGQKTVKIPQKQGFSHPIPISDVSRETIIDTKNANFQSERIRFEDEYVLGLLVGATKSERQKDAMKFNIQDQLMTDLRWIRSISLLKNSQLVASGSNYVLVETQHPLEADELNEMEFNIGFLDYFEGLLGTPKKLFAVPKAQYERVVRQFRERMASHDLPEPVVVELKKEQKTENTKNNEGDLMTKVFPTIQIFED</sequence>
<name>A0AC61R8D3_9FIRM</name>
<dbReference type="EC" id="2.7.7.7" evidence="1"/>
<comment type="caution">
    <text evidence="1">The sequence shown here is derived from an EMBL/GenBank/DDBJ whole genome shotgun (WGS) entry which is preliminary data.</text>
</comment>
<keyword evidence="1" id="KW-0548">Nucleotidyltransferase</keyword>
<dbReference type="EMBL" id="SRYG01000011">
    <property type="protein sequence ID" value="TGY65945.1"/>
    <property type="molecule type" value="Genomic_DNA"/>
</dbReference>
<proteinExistence type="predicted"/>
<evidence type="ECO:0000313" key="1">
    <source>
        <dbReference type="EMBL" id="TGY65945.1"/>
    </source>
</evidence>
<gene>
    <name evidence="1" type="primary">dnaX</name>
    <name evidence="1" type="ORF">E5336_06390</name>
</gene>
<keyword evidence="2" id="KW-1185">Reference proteome</keyword>